<evidence type="ECO:0000256" key="2">
    <source>
        <dbReference type="ARBA" id="ARBA00023136"/>
    </source>
</evidence>
<dbReference type="STRING" id="471854.Dfer_1654"/>
<dbReference type="KEGG" id="dfe:Dfer_1654"/>
<accession>C6VSS4</accession>
<keyword evidence="5" id="KW-1185">Reference proteome</keyword>
<dbReference type="eggNOG" id="COG1629">
    <property type="taxonomic scope" value="Bacteria"/>
</dbReference>
<dbReference type="GO" id="GO:0009279">
    <property type="term" value="C:cell outer membrane"/>
    <property type="evidence" value="ECO:0007669"/>
    <property type="project" value="UniProtKB-SubCell"/>
</dbReference>
<sequence length="879" mass="97495">MKIGIAQRIIPALILLLQIGCFRAYAQATISGKVQDEHGTPIPNANIAIIQKNNTISAFTFSANDGSFTLKISVVADTLTIKATRLGFDARLFIVANKTQPVQLVLKESALKLQELTVKAPPVIIRKDTIDYQVSAFRTEADRTISDVIKRMPGIEVKENGQILYQGNPIGKYYINGLDLLEGRYNLANENLPADAVRKVQVMENDQPIKILKSNAFSDKASLNIQLKKVTTTGSARAGAGLSPALWDVNATPMIFNRSFQAIASVQSNNAGTDLYRQLDVLTKTTQISIPAPVTGIQPLNPPQISPDRWLDNRSHLASFNLIKKTKDQTELKLGLGLRDEMQRQAGRNHTRLLTPAGVIEIDERITNRADTRSLNAHLTIEKNTDRLFLKSNASGQFGQLSGLGDVSRNLLPTNQKLKNDHTQLQNSLAIITHAGKQLLNIHSQTVYYRRPETLLVRPGVFDALFNAGKSLESISQNATTAEFDTRNSVSFTRKLSAVAITPMAGVNFREHRFDSAIGTSAGDSAGTHGHPFRNDLKYAQFTSFAQIGGYYESSKWQVELTLPFRMHTFRVSDFVQNSFQKQHRPAFEPSLAVRYRLTEYTDLTSGVNYAYDFGNPSQVYSGFIIRSYRNVQRTNGTIPQNRILMGRIGINYKNPLSLVFLNMAGSVLRIQNNLQYRTGIDSAGAAELTYILNDNVQLSKNVHLGVGKYFGAIKTSLKLNGDAGFSRSEQIVTDRTVTVRNRNYRVGLSASTLFSTYLGVDLSGNASFFRNAVAAQRSAATALTQLQLGIDIYPAAAHALRVDAEQYATRGSARQNQFYLNLRYRYTFGKRKIDLEIRGTNLTNAQSYLSIVNSAFTIAESSFRLRPRQGMIAVRIPF</sequence>
<dbReference type="InterPro" id="IPR036942">
    <property type="entry name" value="Beta-barrel_TonB_sf"/>
</dbReference>
<name>C6VSS4_DYAFD</name>
<protein>
    <recommendedName>
        <fullName evidence="6">TonB-dependent receptor</fullName>
    </recommendedName>
</protein>
<reference evidence="4 5" key="1">
    <citation type="journal article" date="2009" name="Stand. Genomic Sci.">
        <title>Complete genome sequence of Dyadobacter fermentans type strain (NS114).</title>
        <authorList>
            <person name="Lang E."/>
            <person name="Lapidus A."/>
            <person name="Chertkov O."/>
            <person name="Brettin T."/>
            <person name="Detter J.C."/>
            <person name="Han C."/>
            <person name="Copeland A."/>
            <person name="Glavina Del Rio T."/>
            <person name="Nolan M."/>
            <person name="Chen F."/>
            <person name="Lucas S."/>
            <person name="Tice H."/>
            <person name="Cheng J.F."/>
            <person name="Land M."/>
            <person name="Hauser L."/>
            <person name="Chang Y.J."/>
            <person name="Jeffries C.D."/>
            <person name="Kopitz M."/>
            <person name="Bruce D."/>
            <person name="Goodwin L."/>
            <person name="Pitluck S."/>
            <person name="Ovchinnikova G."/>
            <person name="Pati A."/>
            <person name="Ivanova N."/>
            <person name="Mavrommatis K."/>
            <person name="Chen A."/>
            <person name="Palaniappan K."/>
            <person name="Chain P."/>
            <person name="Bristow J."/>
            <person name="Eisen J.A."/>
            <person name="Markowitz V."/>
            <person name="Hugenholtz P."/>
            <person name="Goker M."/>
            <person name="Rohde M."/>
            <person name="Kyrpides N.C."/>
            <person name="Klenk H.P."/>
        </authorList>
    </citation>
    <scope>NUCLEOTIDE SEQUENCE [LARGE SCALE GENOMIC DNA]</scope>
    <source>
        <strain evidence="5">ATCC 700827 / DSM 18053 / CIP 107007 / KCTC 52180 / NS114</strain>
    </source>
</reference>
<evidence type="ECO:0008006" key="6">
    <source>
        <dbReference type="Google" id="ProtNLM"/>
    </source>
</evidence>
<dbReference type="Pfam" id="PF13620">
    <property type="entry name" value="CarboxypepD_reg"/>
    <property type="match status" value="1"/>
</dbReference>
<dbReference type="SUPFAM" id="SSF49464">
    <property type="entry name" value="Carboxypeptidase regulatory domain-like"/>
    <property type="match status" value="1"/>
</dbReference>
<dbReference type="Proteomes" id="UP000002011">
    <property type="component" value="Chromosome"/>
</dbReference>
<dbReference type="RefSeq" id="WP_015811150.1">
    <property type="nucleotide sequence ID" value="NC_013037.1"/>
</dbReference>
<dbReference type="AlphaFoldDB" id="C6VSS4"/>
<comment type="subcellular location">
    <subcellularLocation>
        <location evidence="1">Cell outer membrane</location>
    </subcellularLocation>
</comment>
<dbReference type="OrthoDB" id="603275at2"/>
<proteinExistence type="predicted"/>
<dbReference type="SUPFAM" id="SSF56935">
    <property type="entry name" value="Porins"/>
    <property type="match status" value="1"/>
</dbReference>
<evidence type="ECO:0000313" key="4">
    <source>
        <dbReference type="EMBL" id="ACT92896.1"/>
    </source>
</evidence>
<dbReference type="HOGENOM" id="CLU_012729_2_0_10"/>
<evidence type="ECO:0000313" key="5">
    <source>
        <dbReference type="Proteomes" id="UP000002011"/>
    </source>
</evidence>
<evidence type="ECO:0000256" key="3">
    <source>
        <dbReference type="ARBA" id="ARBA00023237"/>
    </source>
</evidence>
<dbReference type="Gene3D" id="2.40.170.20">
    <property type="entry name" value="TonB-dependent receptor, beta-barrel domain"/>
    <property type="match status" value="1"/>
</dbReference>
<keyword evidence="2" id="KW-0472">Membrane</keyword>
<dbReference type="EMBL" id="CP001619">
    <property type="protein sequence ID" value="ACT92896.1"/>
    <property type="molecule type" value="Genomic_DNA"/>
</dbReference>
<keyword evidence="3" id="KW-0998">Cell outer membrane</keyword>
<organism evidence="4 5">
    <name type="scientific">Dyadobacter fermentans (strain ATCC 700827 / DSM 18053 / CIP 107007 / KCTC 52180 / NS114)</name>
    <dbReference type="NCBI Taxonomy" id="471854"/>
    <lineage>
        <taxon>Bacteria</taxon>
        <taxon>Pseudomonadati</taxon>
        <taxon>Bacteroidota</taxon>
        <taxon>Cytophagia</taxon>
        <taxon>Cytophagales</taxon>
        <taxon>Spirosomataceae</taxon>
        <taxon>Dyadobacter</taxon>
    </lineage>
</organism>
<gene>
    <name evidence="4" type="ordered locus">Dfer_1654</name>
</gene>
<evidence type="ECO:0000256" key="1">
    <source>
        <dbReference type="ARBA" id="ARBA00004442"/>
    </source>
</evidence>
<dbReference type="InterPro" id="IPR008969">
    <property type="entry name" value="CarboxyPept-like_regulatory"/>
</dbReference>
<dbReference type="Gene3D" id="2.60.40.1120">
    <property type="entry name" value="Carboxypeptidase-like, regulatory domain"/>
    <property type="match status" value="1"/>
</dbReference>